<dbReference type="RefSeq" id="WP_171778274.1">
    <property type="nucleotide sequence ID" value="NZ_CP045273.1"/>
</dbReference>
<dbReference type="EMBL" id="CP045273">
    <property type="protein sequence ID" value="QJX80289.1"/>
    <property type="molecule type" value="Genomic_DNA"/>
</dbReference>
<sequence>MKLIKLSPDYKLKFKSEIPKDTKNKIYAMFNQLNVVKYPSSDHEIVDTKLTLATQEWGMLYPKYMFAKFSEANDLILKISCVRISTEDEVILGASNHKVHHNFKVIL</sequence>
<name>A0A6M6E539_PRIMG</name>
<proteinExistence type="predicted"/>
<evidence type="ECO:0000313" key="1">
    <source>
        <dbReference type="EMBL" id="QJX80289.1"/>
    </source>
</evidence>
<accession>A0A6M6E539</accession>
<dbReference type="Proteomes" id="UP000501076">
    <property type="component" value="Plasmid pFDU301A"/>
</dbReference>
<evidence type="ECO:0000313" key="2">
    <source>
        <dbReference type="Proteomes" id="UP000501076"/>
    </source>
</evidence>
<dbReference type="AlphaFoldDB" id="A0A6M6E539"/>
<geneLocation type="plasmid" evidence="2">
    <name>pfdu301a</name>
</geneLocation>
<organism evidence="1 2">
    <name type="scientific">Priestia megaterium</name>
    <name type="common">Bacillus megaterium</name>
    <dbReference type="NCBI Taxonomy" id="1404"/>
    <lineage>
        <taxon>Bacteria</taxon>
        <taxon>Bacillati</taxon>
        <taxon>Bacillota</taxon>
        <taxon>Bacilli</taxon>
        <taxon>Bacillales</taxon>
        <taxon>Bacillaceae</taxon>
        <taxon>Priestia</taxon>
    </lineage>
</organism>
<reference evidence="1 2" key="1">
    <citation type="submission" date="2019-10" db="EMBL/GenBank/DDBJ databases">
        <title>Complete genome sequences for adaption low water activity.</title>
        <authorList>
            <person name="Zhao L."/>
            <person name="Zhong J."/>
        </authorList>
    </citation>
    <scope>NUCLEOTIDE SEQUENCE [LARGE SCALE GENOMIC DNA]</scope>
    <source>
        <strain evidence="1 2">FDU301</strain>
        <plasmid evidence="2">pfdu301a</plasmid>
    </source>
</reference>
<gene>
    <name evidence="1" type="ORF">FDZ14_29795</name>
</gene>
<protein>
    <submittedName>
        <fullName evidence="1">Uncharacterized protein</fullName>
    </submittedName>
</protein>
<keyword evidence="1" id="KW-0614">Plasmid</keyword>